<dbReference type="PANTHER" id="PTHR21052">
    <property type="entry name" value="SPERMATOGENESIS ASSOCIATED 11-RELATED"/>
    <property type="match status" value="1"/>
</dbReference>
<dbReference type="InterPro" id="IPR032870">
    <property type="entry name" value="ALKBH7-like"/>
</dbReference>
<evidence type="ECO:0000256" key="1">
    <source>
        <dbReference type="ARBA" id="ARBA00007879"/>
    </source>
</evidence>
<evidence type="ECO:0000313" key="2">
    <source>
        <dbReference type="EMBL" id="CAA2623925.1"/>
    </source>
</evidence>
<comment type="similarity">
    <text evidence="1">Belongs to the alkB family.</text>
</comment>
<dbReference type="GO" id="GO:0005759">
    <property type="term" value="C:mitochondrial matrix"/>
    <property type="evidence" value="ECO:0007669"/>
    <property type="project" value="TreeGrafter"/>
</dbReference>
<keyword evidence="3" id="KW-1185">Reference proteome</keyword>
<dbReference type="Gene3D" id="2.60.120.590">
    <property type="entry name" value="Alpha-ketoglutarate-dependent dioxygenase AlkB-like"/>
    <property type="match status" value="1"/>
</dbReference>
<dbReference type="GO" id="GO:0006631">
    <property type="term" value="P:fatty acid metabolic process"/>
    <property type="evidence" value="ECO:0007669"/>
    <property type="project" value="TreeGrafter"/>
</dbReference>
<protein>
    <submittedName>
        <fullName evidence="2">Uncharacterized protein</fullName>
    </submittedName>
</protein>
<proteinExistence type="inferred from homology"/>
<gene>
    <name evidence="2" type="ORF">SI7747_07009826</name>
</gene>
<dbReference type="Proteomes" id="UP001189122">
    <property type="component" value="Unassembled WGS sequence"/>
</dbReference>
<accession>A0A7I8J232</accession>
<organism evidence="2">
    <name type="scientific">Spirodela intermedia</name>
    <name type="common">Intermediate duckweed</name>
    <dbReference type="NCBI Taxonomy" id="51605"/>
    <lineage>
        <taxon>Eukaryota</taxon>
        <taxon>Viridiplantae</taxon>
        <taxon>Streptophyta</taxon>
        <taxon>Embryophyta</taxon>
        <taxon>Tracheophyta</taxon>
        <taxon>Spermatophyta</taxon>
        <taxon>Magnoliopsida</taxon>
        <taxon>Liliopsida</taxon>
        <taxon>Araceae</taxon>
        <taxon>Lemnoideae</taxon>
        <taxon>Spirodela</taxon>
    </lineage>
</organism>
<dbReference type="PANTHER" id="PTHR21052:SF0">
    <property type="entry name" value="ALPHA-KETOGLUTARATE-DEPENDENT DIOXYGENASE ALKB HOMOLOG 7, MITOCHONDRIAL"/>
    <property type="match status" value="1"/>
</dbReference>
<dbReference type="EMBL" id="LR743594">
    <property type="protein sequence ID" value="CAA2623925.1"/>
    <property type="molecule type" value="Genomic_DNA"/>
</dbReference>
<dbReference type="AlphaFoldDB" id="A0A7I8J232"/>
<evidence type="ECO:0000313" key="3">
    <source>
        <dbReference type="Proteomes" id="UP001189122"/>
    </source>
</evidence>
<reference evidence="2 3" key="1">
    <citation type="submission" date="2019-12" db="EMBL/GenBank/DDBJ databases">
        <authorList>
            <person name="Scholz U."/>
            <person name="Mascher M."/>
            <person name="Fiebig A."/>
        </authorList>
    </citation>
    <scope>NUCLEOTIDE SEQUENCE</scope>
</reference>
<sequence length="137" mass="15179">MRFGDLPIWASDLSDLIQEAAAVSDAEPHPIPGHLLWRDPLFDQLIVNVYAPGEVVPMRNGLLPLAAADAGEGSPSPAKIPVLLHPGSLMVLSGEARYRWEHGIDRRPGFQMWEGEELRQGRRTSITLRRLRRSPSG</sequence>
<dbReference type="InterPro" id="IPR037151">
    <property type="entry name" value="AlkB-like_sf"/>
</dbReference>
<dbReference type="GO" id="GO:0006974">
    <property type="term" value="P:DNA damage response"/>
    <property type="evidence" value="ECO:0007669"/>
    <property type="project" value="InterPro"/>
</dbReference>
<dbReference type="EMBL" id="CACRZD030000007">
    <property type="protein sequence ID" value="CAA6663441.1"/>
    <property type="molecule type" value="Genomic_DNA"/>
</dbReference>
<dbReference type="SUPFAM" id="SSF51197">
    <property type="entry name" value="Clavaminate synthase-like"/>
    <property type="match status" value="1"/>
</dbReference>
<name>A0A7I8J232_SPIIN</name>